<dbReference type="Gene3D" id="3.30.1120.80">
    <property type="match status" value="1"/>
</dbReference>
<comment type="subcellular location">
    <subcellularLocation>
        <location evidence="1">Cell membrane</location>
        <topology evidence="1">Multi-pass membrane protein</topology>
    </subcellularLocation>
</comment>
<keyword evidence="5 6" id="KW-0472">Membrane</keyword>
<evidence type="ECO:0000256" key="6">
    <source>
        <dbReference type="SAM" id="Phobius"/>
    </source>
</evidence>
<evidence type="ECO:0000259" key="7">
    <source>
        <dbReference type="Pfam" id="PF00884"/>
    </source>
</evidence>
<feature type="transmembrane region" description="Helical" evidence="6">
    <location>
        <begin position="149"/>
        <end position="173"/>
    </location>
</feature>
<dbReference type="InterPro" id="IPR012160">
    <property type="entry name" value="LtaS-like"/>
</dbReference>
<evidence type="ECO:0000256" key="3">
    <source>
        <dbReference type="ARBA" id="ARBA00022692"/>
    </source>
</evidence>
<sequence>MPASILYGPRIAWRVDSDMTLRTAMTRLKPVLGMAMLGLVVLGVSRLGLALWQRAAVDEVHGWVPVLVQGLRVDVATLCLLFVPLAALLLLLPAAVYDARWVRRIAAGWLALATTLLVWLELATPGFMAEYGLRPDRVFVEYLVYPREVLSMLVEGRPLECIGVLLLTAAAAWASLRLARRGWPSQPTPTGGVLLRAGLAVLVLGVGALGVRSTLGHRPMNPAMLAFSTNPTVNALPLNSFYSLAFAMRGWLQHEETAESLYGELPAETVLASVRAGTGLPASAFTDPERPTLAARAPVWRGKPKNLVIVLEESLGAQFIGSLGGRPLSPEYDRLSEQGWAFERLYATGTRSVRGIEAVVAGFAPTPAQAVVKRARSQQGFFTLADVLRRRGYDTTFYYGGESHFDNMRGFFLGNGFGRVVEQRDYRAPAFVGSWGVSDEDLFARADEEFARLHADGKPFFGFVFTSSNHDPFEFPTGRITPFEQPLATRNNAAKYADHALGGFFDKAMASDYWNDTVFLVVADHDSRVFGRDLVPVDNFHIPGLILGAGITPRRDDRIASQIDLGPTLLSLIGIADATPMTGRDLADPAMRLPGRALMQYDRNFAWLQGNDVVVLQPDKVPSQYRYVPGQGRLQPAALSPLLAREAHAQALWGSLAYERGWYGLPRVNARENRPASRSAHTAVAASR</sequence>
<dbReference type="PANTHER" id="PTHR47371">
    <property type="entry name" value="LIPOTEICHOIC ACID SYNTHASE"/>
    <property type="match status" value="1"/>
</dbReference>
<accession>A0ABU7WEE7</accession>
<dbReference type="Proteomes" id="UP001358324">
    <property type="component" value="Unassembled WGS sequence"/>
</dbReference>
<keyword evidence="4 6" id="KW-1133">Transmembrane helix</keyword>
<dbReference type="InterPro" id="IPR050448">
    <property type="entry name" value="OpgB/LTA_synthase_biosynth"/>
</dbReference>
<keyword evidence="8" id="KW-0808">Transferase</keyword>
<evidence type="ECO:0000256" key="1">
    <source>
        <dbReference type="ARBA" id="ARBA00004651"/>
    </source>
</evidence>
<dbReference type="Pfam" id="PF00884">
    <property type="entry name" value="Sulfatase"/>
    <property type="match status" value="1"/>
</dbReference>
<dbReference type="Gene3D" id="3.40.720.10">
    <property type="entry name" value="Alkaline Phosphatase, subunit A"/>
    <property type="match status" value="1"/>
</dbReference>
<dbReference type="SUPFAM" id="SSF53649">
    <property type="entry name" value="Alkaline phosphatase-like"/>
    <property type="match status" value="1"/>
</dbReference>
<name>A0ABU7WEE7_9GAMM</name>
<keyword evidence="3 6" id="KW-0812">Transmembrane</keyword>
<dbReference type="PIRSF" id="PIRSF005091">
    <property type="entry name" value="Mmb_sulf_HI1246"/>
    <property type="match status" value="1"/>
</dbReference>
<organism evidence="8 9">
    <name type="scientific">Luteimonas flava</name>
    <dbReference type="NCBI Taxonomy" id="3115822"/>
    <lineage>
        <taxon>Bacteria</taxon>
        <taxon>Pseudomonadati</taxon>
        <taxon>Pseudomonadota</taxon>
        <taxon>Gammaproteobacteria</taxon>
        <taxon>Lysobacterales</taxon>
        <taxon>Lysobacteraceae</taxon>
        <taxon>Luteimonas</taxon>
    </lineage>
</organism>
<feature type="transmembrane region" description="Helical" evidence="6">
    <location>
        <begin position="109"/>
        <end position="129"/>
    </location>
</feature>
<dbReference type="PANTHER" id="PTHR47371:SF3">
    <property type="entry name" value="PHOSPHOGLYCEROL TRANSFERASE I"/>
    <property type="match status" value="1"/>
</dbReference>
<evidence type="ECO:0000313" key="8">
    <source>
        <dbReference type="EMBL" id="MEF3082346.1"/>
    </source>
</evidence>
<dbReference type="GO" id="GO:0016740">
    <property type="term" value="F:transferase activity"/>
    <property type="evidence" value="ECO:0007669"/>
    <property type="project" value="UniProtKB-KW"/>
</dbReference>
<proteinExistence type="predicted"/>
<dbReference type="EC" id="2.7.8.-" evidence="8"/>
<evidence type="ECO:0000256" key="4">
    <source>
        <dbReference type="ARBA" id="ARBA00022989"/>
    </source>
</evidence>
<feature type="transmembrane region" description="Helical" evidence="6">
    <location>
        <begin position="31"/>
        <end position="55"/>
    </location>
</feature>
<keyword evidence="2" id="KW-1003">Cell membrane</keyword>
<feature type="domain" description="Sulfatase N-terminal" evidence="7">
    <location>
        <begin position="305"/>
        <end position="575"/>
    </location>
</feature>
<evidence type="ECO:0000313" key="9">
    <source>
        <dbReference type="Proteomes" id="UP001358324"/>
    </source>
</evidence>
<dbReference type="InterPro" id="IPR017850">
    <property type="entry name" value="Alkaline_phosphatase_core_sf"/>
</dbReference>
<feature type="transmembrane region" description="Helical" evidence="6">
    <location>
        <begin position="75"/>
        <end position="97"/>
    </location>
</feature>
<dbReference type="CDD" id="cd16015">
    <property type="entry name" value="LTA_synthase"/>
    <property type="match status" value="1"/>
</dbReference>
<gene>
    <name evidence="8" type="ORF">V3391_08995</name>
</gene>
<dbReference type="EMBL" id="JAZHBM010000002">
    <property type="protein sequence ID" value="MEF3082346.1"/>
    <property type="molecule type" value="Genomic_DNA"/>
</dbReference>
<protein>
    <submittedName>
        <fullName evidence="8">LTA synthase family protein</fullName>
        <ecNumber evidence="8">2.7.8.-</ecNumber>
    </submittedName>
</protein>
<evidence type="ECO:0000256" key="2">
    <source>
        <dbReference type="ARBA" id="ARBA00022475"/>
    </source>
</evidence>
<evidence type="ECO:0000256" key="5">
    <source>
        <dbReference type="ARBA" id="ARBA00023136"/>
    </source>
</evidence>
<reference evidence="8 9" key="1">
    <citation type="submission" date="2024-01" db="EMBL/GenBank/DDBJ databases">
        <title>Novel species of the genus Luteimonas isolated from rivers.</title>
        <authorList>
            <person name="Lu H."/>
        </authorList>
    </citation>
    <scope>NUCLEOTIDE SEQUENCE [LARGE SCALE GENOMIC DNA]</scope>
    <source>
        <strain evidence="8 9">SMYT11W</strain>
    </source>
</reference>
<dbReference type="RefSeq" id="WP_332078093.1">
    <property type="nucleotide sequence ID" value="NZ_JAZHBM010000002.1"/>
</dbReference>
<keyword evidence="9" id="KW-1185">Reference proteome</keyword>
<feature type="transmembrane region" description="Helical" evidence="6">
    <location>
        <begin position="193"/>
        <end position="211"/>
    </location>
</feature>
<dbReference type="InterPro" id="IPR000917">
    <property type="entry name" value="Sulfatase_N"/>
</dbReference>
<comment type="caution">
    <text evidence="8">The sequence shown here is derived from an EMBL/GenBank/DDBJ whole genome shotgun (WGS) entry which is preliminary data.</text>
</comment>